<evidence type="ECO:0000313" key="4">
    <source>
        <dbReference type="EMBL" id="QHC00185.1"/>
    </source>
</evidence>
<evidence type="ECO:0000259" key="3">
    <source>
        <dbReference type="PROSITE" id="PS50977"/>
    </source>
</evidence>
<name>A0A7L4YLM7_9ACTN</name>
<dbReference type="Pfam" id="PF00440">
    <property type="entry name" value="TetR_N"/>
    <property type="match status" value="1"/>
</dbReference>
<keyword evidence="1 2" id="KW-0238">DNA-binding</keyword>
<dbReference type="PANTHER" id="PTHR30055">
    <property type="entry name" value="HTH-TYPE TRANSCRIPTIONAL REGULATOR RUTR"/>
    <property type="match status" value="1"/>
</dbReference>
<evidence type="ECO:0000256" key="1">
    <source>
        <dbReference type="ARBA" id="ARBA00023125"/>
    </source>
</evidence>
<evidence type="ECO:0000256" key="2">
    <source>
        <dbReference type="PROSITE-ProRule" id="PRU00335"/>
    </source>
</evidence>
<dbReference type="PROSITE" id="PS50977">
    <property type="entry name" value="HTH_TETR_2"/>
    <property type="match status" value="1"/>
</dbReference>
<reference evidence="4 5" key="1">
    <citation type="journal article" date="2018" name="Int. J. Syst. Evol. Microbiol.">
        <title>Epidermidibacterium keratini gen. nov., sp. nov., a member of the family Sporichthyaceae, isolated from keratin epidermis.</title>
        <authorList>
            <person name="Lee D.G."/>
            <person name="Trujillo M.E."/>
            <person name="Kang S."/>
            <person name="Nam J.J."/>
            <person name="Kim Y.J."/>
        </authorList>
    </citation>
    <scope>NUCLEOTIDE SEQUENCE [LARGE SCALE GENOMIC DNA]</scope>
    <source>
        <strain evidence="4 5">EPI-7</strain>
    </source>
</reference>
<dbReference type="Gene3D" id="1.10.10.60">
    <property type="entry name" value="Homeodomain-like"/>
    <property type="match status" value="1"/>
</dbReference>
<dbReference type="InterPro" id="IPR041490">
    <property type="entry name" value="KstR2_TetR_C"/>
</dbReference>
<dbReference type="PRINTS" id="PR00455">
    <property type="entry name" value="HTHTETR"/>
</dbReference>
<keyword evidence="5" id="KW-1185">Reference proteome</keyword>
<dbReference type="OrthoDB" id="9179041at2"/>
<protein>
    <submittedName>
        <fullName evidence="4">TetR family transcriptional regulator</fullName>
    </submittedName>
</protein>
<dbReference type="GO" id="GO:0003700">
    <property type="term" value="F:DNA-binding transcription factor activity"/>
    <property type="evidence" value="ECO:0007669"/>
    <property type="project" value="TreeGrafter"/>
</dbReference>
<evidence type="ECO:0000313" key="5">
    <source>
        <dbReference type="Proteomes" id="UP000463857"/>
    </source>
</evidence>
<dbReference type="InterPro" id="IPR009057">
    <property type="entry name" value="Homeodomain-like_sf"/>
</dbReference>
<dbReference type="InterPro" id="IPR050109">
    <property type="entry name" value="HTH-type_TetR-like_transc_reg"/>
</dbReference>
<dbReference type="EMBL" id="CP047156">
    <property type="protein sequence ID" value="QHC00185.1"/>
    <property type="molecule type" value="Genomic_DNA"/>
</dbReference>
<dbReference type="InterPro" id="IPR001647">
    <property type="entry name" value="HTH_TetR"/>
</dbReference>
<proteinExistence type="predicted"/>
<dbReference type="PANTHER" id="PTHR30055:SF237">
    <property type="entry name" value="TRANSCRIPTIONAL REPRESSOR MCE3R"/>
    <property type="match status" value="1"/>
</dbReference>
<dbReference type="InterPro" id="IPR023772">
    <property type="entry name" value="DNA-bd_HTH_TetR-type_CS"/>
</dbReference>
<dbReference type="KEGG" id="eke:EK0264_07785"/>
<feature type="DNA-binding region" description="H-T-H motif" evidence="2">
    <location>
        <begin position="44"/>
        <end position="63"/>
    </location>
</feature>
<dbReference type="Gene3D" id="1.10.357.10">
    <property type="entry name" value="Tetracycline Repressor, domain 2"/>
    <property type="match status" value="1"/>
</dbReference>
<sequence length="201" mass="22116">MSRASDQAVTAAASPRQRLKAERTDLLLREAARLFAQRGYRGVSLEELASAVGVSGPALYRHFPNKEAILAEVLRDVSRRLRDGGQVRVAEAASPQEALEALVDFHADFALGETDHIRVHNRDLRTLADDASGQVRKTQREYVELWVDQLVAVQGIDRELARLKCQAAIGLLNSTPHSVRHGDPEIVKPVLVQMTLAALLS</sequence>
<dbReference type="PROSITE" id="PS01081">
    <property type="entry name" value="HTH_TETR_1"/>
    <property type="match status" value="1"/>
</dbReference>
<dbReference type="SUPFAM" id="SSF46689">
    <property type="entry name" value="Homeodomain-like"/>
    <property type="match status" value="1"/>
</dbReference>
<gene>
    <name evidence="4" type="ORF">EK0264_07785</name>
</gene>
<dbReference type="Proteomes" id="UP000463857">
    <property type="component" value="Chromosome"/>
</dbReference>
<dbReference type="RefSeq" id="WP_159544416.1">
    <property type="nucleotide sequence ID" value="NZ_CP047156.1"/>
</dbReference>
<dbReference type="InParanoid" id="A0A7L4YLM7"/>
<organism evidence="4 5">
    <name type="scientific">Epidermidibacterium keratini</name>
    <dbReference type="NCBI Taxonomy" id="1891644"/>
    <lineage>
        <taxon>Bacteria</taxon>
        <taxon>Bacillati</taxon>
        <taxon>Actinomycetota</taxon>
        <taxon>Actinomycetes</taxon>
        <taxon>Sporichthyales</taxon>
        <taxon>Sporichthyaceae</taxon>
        <taxon>Epidermidibacterium</taxon>
    </lineage>
</organism>
<dbReference type="AlphaFoldDB" id="A0A7L4YLM7"/>
<accession>A0A7L4YLM7</accession>
<dbReference type="GO" id="GO:0000976">
    <property type="term" value="F:transcription cis-regulatory region binding"/>
    <property type="evidence" value="ECO:0007669"/>
    <property type="project" value="TreeGrafter"/>
</dbReference>
<feature type="domain" description="HTH tetR-type" evidence="3">
    <location>
        <begin position="21"/>
        <end position="81"/>
    </location>
</feature>
<dbReference type="Pfam" id="PF17932">
    <property type="entry name" value="TetR_C_24"/>
    <property type="match status" value="1"/>
</dbReference>